<evidence type="ECO:0000256" key="1">
    <source>
        <dbReference type="SAM" id="Phobius"/>
    </source>
</evidence>
<reference evidence="3 5" key="1">
    <citation type="submission" date="2023-07" db="EMBL/GenBank/DDBJ databases">
        <title>Unpublished Manusciprt.</title>
        <authorList>
            <person name="Aydin F."/>
            <person name="Tarhane S."/>
            <person name="Saticioglu I.B."/>
            <person name="Karakaya E."/>
            <person name="Abay S."/>
            <person name="Guran O."/>
            <person name="Bozkurt E."/>
            <person name="Uzum N."/>
            <person name="Olgun K."/>
            <person name="Jablonski D."/>
        </authorList>
    </citation>
    <scope>NUCLEOTIDE SEQUENCE</scope>
    <source>
        <strain evidence="5">faydin-H75</strain>
        <strain evidence="3">Faydin-H76</strain>
    </source>
</reference>
<protein>
    <submittedName>
        <fullName evidence="3">Uncharacterized protein</fullName>
    </submittedName>
</protein>
<keyword evidence="1" id="KW-0812">Transmembrane</keyword>
<dbReference type="Proteomes" id="UP001240777">
    <property type="component" value="Unassembled WGS sequence"/>
</dbReference>
<reference evidence="2" key="2">
    <citation type="submission" date="2023-07" db="EMBL/GenBank/DDBJ databases">
        <authorList>
            <person name="Aydin F."/>
            <person name="Tarhane S."/>
            <person name="Saticioglu I.B."/>
            <person name="Karakaya E."/>
            <person name="Abay S."/>
            <person name="Guran O."/>
            <person name="Bozkurt E."/>
            <person name="Uzum N."/>
            <person name="Olgun K."/>
            <person name="Jablonski D."/>
        </authorList>
    </citation>
    <scope>NUCLEOTIDE SEQUENCE</scope>
    <source>
        <strain evidence="2">Faydin-H75</strain>
    </source>
</reference>
<evidence type="ECO:0000313" key="2">
    <source>
        <dbReference type="EMBL" id="MDO7253001.1"/>
    </source>
</evidence>
<accession>A0AA90PK56</accession>
<reference evidence="2 4" key="3">
    <citation type="journal article" date="2024" name="Syst. Appl. Microbiol.">
        <title>Helicobacter cappadocius sp. nov., from lizards: The first psychrotrophic Helicobacter species.</title>
        <authorList>
            <person name="Aydin F."/>
            <person name="Tarhane S."/>
            <person name="Karakaya E."/>
            <person name="Abay S."/>
            <person name="Kayman T."/>
            <person name="Guran O."/>
            <person name="Bozkurt E."/>
            <person name="Uzum N."/>
            <person name="Avci A."/>
            <person name="Olgun K."/>
            <person name="Jablonski D."/>
            <person name="Guran C."/>
            <person name="Burcin Saticioglu I."/>
        </authorList>
    </citation>
    <scope>NUCLEOTIDE SEQUENCE [LARGE SCALE GENOMIC DNA]</scope>
    <source>
        <strain evidence="2">Faydin-H75</strain>
        <strain evidence="4">faydin-H76</strain>
    </source>
</reference>
<dbReference type="Proteomes" id="UP001177258">
    <property type="component" value="Unassembled WGS sequence"/>
</dbReference>
<evidence type="ECO:0000313" key="3">
    <source>
        <dbReference type="EMBL" id="MDP2539010.1"/>
    </source>
</evidence>
<keyword evidence="1" id="KW-1133">Transmembrane helix</keyword>
<dbReference type="RefSeq" id="WP_305516843.1">
    <property type="nucleotide sequence ID" value="NZ_JAUPEV010000004.1"/>
</dbReference>
<evidence type="ECO:0000313" key="5">
    <source>
        <dbReference type="Proteomes" id="UP001240777"/>
    </source>
</evidence>
<dbReference type="EMBL" id="JAUYZK010000005">
    <property type="protein sequence ID" value="MDP2539010.1"/>
    <property type="molecule type" value="Genomic_DNA"/>
</dbReference>
<evidence type="ECO:0000313" key="4">
    <source>
        <dbReference type="Proteomes" id="UP001177258"/>
    </source>
</evidence>
<feature type="transmembrane region" description="Helical" evidence="1">
    <location>
        <begin position="222"/>
        <end position="244"/>
    </location>
</feature>
<sequence>MKENNESKEILYLFMRNYKIVLVVFIIVMALGVGFIKYEDVQNAKKSNFKETTDHYLFSIQSKNLTNPMSDTKALLSNRAITQNLNLLKQNIKSTNLDPKAIESIQNMDVTIPPSPQSPDIFWINIQAPDKPTAQKYADMIVWYVQNSPQANSVKNYLKEIYDDYYKNNSKASNFGFLQSQIQEILKNGVIISSELSKKYNSDIEDMVVWTNVSSQLTQGKMWVFLVVSALMISIFSAFVADFFRNFRSRN</sequence>
<organism evidence="3 4">
    <name type="scientific">Helicobacter cappadocius</name>
    <dbReference type="NCBI Taxonomy" id="3063998"/>
    <lineage>
        <taxon>Bacteria</taxon>
        <taxon>Pseudomonadati</taxon>
        <taxon>Campylobacterota</taxon>
        <taxon>Epsilonproteobacteria</taxon>
        <taxon>Campylobacterales</taxon>
        <taxon>Helicobacteraceae</taxon>
        <taxon>Helicobacter</taxon>
    </lineage>
</organism>
<comment type="caution">
    <text evidence="3">The sequence shown here is derived from an EMBL/GenBank/DDBJ whole genome shotgun (WGS) entry which is preliminary data.</text>
</comment>
<gene>
    <name evidence="2" type="ORF">Q5I04_03640</name>
    <name evidence="3" type="ORF">Q5I06_04365</name>
</gene>
<proteinExistence type="predicted"/>
<feature type="transmembrane region" description="Helical" evidence="1">
    <location>
        <begin position="20"/>
        <end position="38"/>
    </location>
</feature>
<keyword evidence="1" id="KW-0472">Membrane</keyword>
<keyword evidence="5" id="KW-1185">Reference proteome</keyword>
<dbReference type="AlphaFoldDB" id="A0AA90PK56"/>
<name>A0AA90PK56_9HELI</name>
<dbReference type="EMBL" id="JAUPEV010000004">
    <property type="protein sequence ID" value="MDO7253001.1"/>
    <property type="molecule type" value="Genomic_DNA"/>
</dbReference>